<proteinExistence type="predicted"/>
<feature type="transmembrane region" description="Helical" evidence="5">
    <location>
        <begin position="9"/>
        <end position="28"/>
    </location>
</feature>
<evidence type="ECO:0000256" key="5">
    <source>
        <dbReference type="SAM" id="Phobius"/>
    </source>
</evidence>
<keyword evidence="1" id="KW-0285">Flavoprotein</keyword>
<dbReference type="InterPro" id="IPR017938">
    <property type="entry name" value="Riboflavin_synthase-like_b-brl"/>
</dbReference>
<dbReference type="Gene3D" id="3.40.50.80">
    <property type="entry name" value="Nucleotide-binding domain of ferredoxin-NADP reductase (FNR) module"/>
    <property type="match status" value="1"/>
</dbReference>
<evidence type="ECO:0000256" key="4">
    <source>
        <dbReference type="ARBA" id="ARBA00023797"/>
    </source>
</evidence>
<keyword evidence="3" id="KW-0249">Electron transport</keyword>
<dbReference type="Pfam" id="PF00175">
    <property type="entry name" value="NAD_binding_1"/>
    <property type="match status" value="1"/>
</dbReference>
<keyword evidence="9" id="KW-1185">Reference proteome</keyword>
<comment type="caution">
    <text evidence="8">The sequence shown here is derived from an EMBL/GenBank/DDBJ whole genome shotgun (WGS) entry which is preliminary data.</text>
</comment>
<evidence type="ECO:0000313" key="9">
    <source>
        <dbReference type="Proteomes" id="UP001209922"/>
    </source>
</evidence>
<feature type="domain" description="FAD-binding FR-type" evidence="7">
    <location>
        <begin position="234"/>
        <end position="398"/>
    </location>
</feature>
<dbReference type="PANTHER" id="PTHR19384">
    <property type="entry name" value="NITRIC OXIDE SYNTHASE-RELATED"/>
    <property type="match status" value="1"/>
</dbReference>
<dbReference type="SUPFAM" id="SSF52343">
    <property type="entry name" value="Ferredoxin reductase-like, C-terminal NADP-linked domain"/>
    <property type="match status" value="1"/>
</dbReference>
<gene>
    <name evidence="8" type="ORF">OK345_06685</name>
</gene>
<dbReference type="InterPro" id="IPR017927">
    <property type="entry name" value="FAD-bd_FR_type"/>
</dbReference>
<feature type="transmembrane region" description="Helical" evidence="5">
    <location>
        <begin position="48"/>
        <end position="65"/>
    </location>
</feature>
<dbReference type="Gene3D" id="3.40.50.360">
    <property type="match status" value="1"/>
</dbReference>
<dbReference type="EMBL" id="JAPCHY010000004">
    <property type="protein sequence ID" value="MCW4472185.1"/>
    <property type="molecule type" value="Genomic_DNA"/>
</dbReference>
<dbReference type="PROSITE" id="PS50902">
    <property type="entry name" value="FLAVODOXIN_LIKE"/>
    <property type="match status" value="1"/>
</dbReference>
<evidence type="ECO:0000259" key="7">
    <source>
        <dbReference type="PROSITE" id="PS51384"/>
    </source>
</evidence>
<keyword evidence="2" id="KW-0288">FMN</keyword>
<dbReference type="InterPro" id="IPR008254">
    <property type="entry name" value="Flavodoxin/NO_synth"/>
</dbReference>
<keyword evidence="5" id="KW-1133">Transmembrane helix</keyword>
<dbReference type="InterPro" id="IPR001709">
    <property type="entry name" value="Flavoprot_Pyr_Nucl_cyt_Rdtase"/>
</dbReference>
<dbReference type="RefSeq" id="WP_265127142.1">
    <property type="nucleotide sequence ID" value="NZ_JAPCHY010000004.1"/>
</dbReference>
<evidence type="ECO:0000313" key="8">
    <source>
        <dbReference type="EMBL" id="MCW4472185.1"/>
    </source>
</evidence>
<keyword evidence="5" id="KW-0812">Transmembrane</keyword>
<dbReference type="PANTHER" id="PTHR19384:SF17">
    <property type="entry name" value="NADPH--CYTOCHROME P450 REDUCTASE"/>
    <property type="match status" value="1"/>
</dbReference>
<keyword evidence="5" id="KW-0472">Membrane</keyword>
<dbReference type="CDD" id="cd06200">
    <property type="entry name" value="SiR_like1"/>
    <property type="match status" value="1"/>
</dbReference>
<sequence length="537" mass="58868">MNRFLPSRAVLGNIAAMLLLAIGAWLLLRLHLRESWWLAPPLRSHWQWAGASLLAYALLCGALWWRARPRDDAAADTGEKPLLVVWASQTGFARELAERSAEALRASGTPVRLRALDQLDAALLAGSERALFVASTTGEGDAPDHALPFLRRLMPQAPALSHLHYAVLALGDRSYARFCAFGHQLDGWLRQQGAHPLFDTVEVDNADPAALRHWQQLLGQLGGQAGELPDWTPPQYQRWRLQQRQWLNPGSAGGSVFHLALVPQEPPLPAWQAGDIAEIGPRHPPHAVERWLADHGLDGDTQVGDEPLRERLARSQLLAADASAAHDVQALAADLKPLPHREYSIASIPVEGSVQLLLRRQLQPDGTPGLGSGWLCDHVPVGGGIALRLRGNPNFHPPASASPLVLVGNGTGIAGLRAHLRARIEAGARRNWLLFGERNAAHDFFFGEELRQWQAQGWIERLDAVFSRDGGERRYVQHALADAADALRQWIDDGATLLVCGSLQGMAPGVDAVIERVLGADGKERLILEGRYRRDVY</sequence>
<reference evidence="8 9" key="1">
    <citation type="submission" date="2022-10" db="EMBL/GenBank/DDBJ databases">
        <title>Xanthomonas sp. H13-6.</title>
        <authorList>
            <person name="Liu X."/>
            <person name="Deng Z."/>
            <person name="Jiang Y."/>
            <person name="Yu T."/>
            <person name="Ai J."/>
        </authorList>
    </citation>
    <scope>NUCLEOTIDE SEQUENCE [LARGE SCALE GENOMIC DNA]</scope>
    <source>
        <strain evidence="8 9">H13-6</strain>
    </source>
</reference>
<dbReference type="SUPFAM" id="SSF52218">
    <property type="entry name" value="Flavoproteins"/>
    <property type="match status" value="1"/>
</dbReference>
<dbReference type="InterPro" id="IPR039261">
    <property type="entry name" value="FNR_nucleotide-bd"/>
</dbReference>
<dbReference type="Pfam" id="PF00258">
    <property type="entry name" value="Flavodoxin_1"/>
    <property type="match status" value="1"/>
</dbReference>
<accession>A0ABT3JUK9</accession>
<organism evidence="8 9">
    <name type="scientific">Xanthomonas chitinilytica</name>
    <dbReference type="NCBI Taxonomy" id="2989819"/>
    <lineage>
        <taxon>Bacteria</taxon>
        <taxon>Pseudomonadati</taxon>
        <taxon>Pseudomonadota</taxon>
        <taxon>Gammaproteobacteria</taxon>
        <taxon>Lysobacterales</taxon>
        <taxon>Lysobacteraceae</taxon>
        <taxon>Xanthomonas</taxon>
    </lineage>
</organism>
<protein>
    <recommendedName>
        <fullName evidence="4">NADPH--hemoprotein reductase</fullName>
        <ecNumber evidence="4">1.6.2.4</ecNumber>
    </recommendedName>
</protein>
<dbReference type="InterPro" id="IPR001433">
    <property type="entry name" value="OxRdtase_FAD/NAD-bd"/>
</dbReference>
<name>A0ABT3JUK9_9XANT</name>
<dbReference type="PRINTS" id="PR00369">
    <property type="entry name" value="FLAVODOXIN"/>
</dbReference>
<dbReference type="Proteomes" id="UP001209922">
    <property type="component" value="Unassembled WGS sequence"/>
</dbReference>
<dbReference type="InterPro" id="IPR001094">
    <property type="entry name" value="Flavdoxin-like"/>
</dbReference>
<dbReference type="PRINTS" id="PR00371">
    <property type="entry name" value="FPNCR"/>
</dbReference>
<keyword evidence="3" id="KW-0813">Transport</keyword>
<dbReference type="SUPFAM" id="SSF63380">
    <property type="entry name" value="Riboflavin synthase domain-like"/>
    <property type="match status" value="1"/>
</dbReference>
<evidence type="ECO:0000256" key="2">
    <source>
        <dbReference type="ARBA" id="ARBA00022643"/>
    </source>
</evidence>
<dbReference type="EC" id="1.6.2.4" evidence="4"/>
<evidence type="ECO:0000256" key="3">
    <source>
        <dbReference type="ARBA" id="ARBA00022982"/>
    </source>
</evidence>
<dbReference type="InterPro" id="IPR029039">
    <property type="entry name" value="Flavoprotein-like_sf"/>
</dbReference>
<evidence type="ECO:0000259" key="6">
    <source>
        <dbReference type="PROSITE" id="PS50902"/>
    </source>
</evidence>
<dbReference type="PROSITE" id="PS51384">
    <property type="entry name" value="FAD_FR"/>
    <property type="match status" value="1"/>
</dbReference>
<evidence type="ECO:0000256" key="1">
    <source>
        <dbReference type="ARBA" id="ARBA00022630"/>
    </source>
</evidence>
<feature type="domain" description="Flavodoxin-like" evidence="6">
    <location>
        <begin position="82"/>
        <end position="219"/>
    </location>
</feature>